<evidence type="ECO:0000313" key="5">
    <source>
        <dbReference type="Proteomes" id="UP000441208"/>
    </source>
</evidence>
<proteinExistence type="predicted"/>
<name>A0A6A3SV47_9STRA</name>
<dbReference type="Proteomes" id="UP000488956">
    <property type="component" value="Unassembled WGS sequence"/>
</dbReference>
<dbReference type="Proteomes" id="UP000441208">
    <property type="component" value="Unassembled WGS sequence"/>
</dbReference>
<protein>
    <submittedName>
        <fullName evidence="2">Uncharacterized protein</fullName>
    </submittedName>
</protein>
<evidence type="ECO:0000313" key="3">
    <source>
        <dbReference type="EMBL" id="KAE9244398.1"/>
    </source>
</evidence>
<evidence type="ECO:0000313" key="4">
    <source>
        <dbReference type="Proteomes" id="UP000440367"/>
    </source>
</evidence>
<dbReference type="EMBL" id="QXFX01000256">
    <property type="protein sequence ID" value="KAE9123357.1"/>
    <property type="molecule type" value="Genomic_DNA"/>
</dbReference>
<organism evidence="2 5">
    <name type="scientific">Phytophthora fragariae</name>
    <dbReference type="NCBI Taxonomy" id="53985"/>
    <lineage>
        <taxon>Eukaryota</taxon>
        <taxon>Sar</taxon>
        <taxon>Stramenopiles</taxon>
        <taxon>Oomycota</taxon>
        <taxon>Peronosporomycetes</taxon>
        <taxon>Peronosporales</taxon>
        <taxon>Peronosporaceae</taxon>
        <taxon>Phytophthora</taxon>
    </lineage>
</organism>
<evidence type="ECO:0000313" key="6">
    <source>
        <dbReference type="Proteomes" id="UP000488956"/>
    </source>
</evidence>
<gene>
    <name evidence="3" type="ORF">PF002_g7779</name>
    <name evidence="2" type="ORF">PF007_g7000</name>
    <name evidence="1" type="ORF">PF010_g6426</name>
</gene>
<dbReference type="Proteomes" id="UP000440367">
    <property type="component" value="Unassembled WGS sequence"/>
</dbReference>
<dbReference type="EMBL" id="QXFZ01000273">
    <property type="protein sequence ID" value="KAE9123587.1"/>
    <property type="molecule type" value="Genomic_DNA"/>
</dbReference>
<reference evidence="4 5" key="1">
    <citation type="submission" date="2018-08" db="EMBL/GenBank/DDBJ databases">
        <title>Genomic investigation of the strawberry pathogen Phytophthora fragariae indicates pathogenicity is determined by transcriptional variation in three key races.</title>
        <authorList>
            <person name="Adams T.M."/>
            <person name="Armitage A.D."/>
            <person name="Sobczyk M.K."/>
            <person name="Bates H.J."/>
            <person name="Dunwell J.M."/>
            <person name="Nellist C.F."/>
            <person name="Harrison R.J."/>
        </authorList>
    </citation>
    <scope>NUCLEOTIDE SEQUENCE [LARGE SCALE GENOMIC DNA]</scope>
    <source>
        <strain evidence="3 4">BC-1</strain>
        <strain evidence="2 5">NOV-71</strain>
        <strain evidence="1 6">ONT-3</strain>
    </source>
</reference>
<accession>A0A6A3SV47</accession>
<sequence>MLLRLRASAVVGLHVGALLLTYAFCGSFTCRFSRVTNSSLSCSVFPTATNRCIY</sequence>
<comment type="caution">
    <text evidence="2">The sequence shown here is derived from an EMBL/GenBank/DDBJ whole genome shotgun (WGS) entry which is preliminary data.</text>
</comment>
<dbReference type="EMBL" id="QXGD01000294">
    <property type="protein sequence ID" value="KAE9244398.1"/>
    <property type="molecule type" value="Genomic_DNA"/>
</dbReference>
<evidence type="ECO:0000313" key="2">
    <source>
        <dbReference type="EMBL" id="KAE9123587.1"/>
    </source>
</evidence>
<evidence type="ECO:0000313" key="1">
    <source>
        <dbReference type="EMBL" id="KAE9123357.1"/>
    </source>
</evidence>
<dbReference type="AlphaFoldDB" id="A0A6A3SV47"/>